<dbReference type="GeneID" id="37111048"/>
<dbReference type="FunFam" id="3.30.160.60:FF:001281">
    <property type="entry name" value="C2H2 transcription factor, putative"/>
    <property type="match status" value="1"/>
</dbReference>
<dbReference type="InterPro" id="IPR036236">
    <property type="entry name" value="Znf_C2H2_sf"/>
</dbReference>
<keyword evidence="1" id="KW-0479">Metal-binding</keyword>
<name>A0A317XBH8_9EURO</name>
<evidence type="ECO:0000256" key="3">
    <source>
        <dbReference type="ARBA" id="ARBA00023015"/>
    </source>
</evidence>
<evidence type="ECO:0000256" key="2">
    <source>
        <dbReference type="ARBA" id="ARBA00022833"/>
    </source>
</evidence>
<dbReference type="InterPro" id="IPR013087">
    <property type="entry name" value="Znf_C2H2_type"/>
</dbReference>
<evidence type="ECO:0000313" key="12">
    <source>
        <dbReference type="Proteomes" id="UP000246702"/>
    </source>
</evidence>
<dbReference type="GO" id="GO:0008270">
    <property type="term" value="F:zinc ion binding"/>
    <property type="evidence" value="ECO:0007669"/>
    <property type="project" value="UniProtKB-KW"/>
</dbReference>
<feature type="region of interest" description="Disordered" evidence="8">
    <location>
        <begin position="160"/>
        <end position="198"/>
    </location>
</feature>
<dbReference type="SUPFAM" id="SSF57667">
    <property type="entry name" value="beta-beta-alpha zinc fingers"/>
    <property type="match status" value="1"/>
</dbReference>
<dbReference type="SMART" id="SM00355">
    <property type="entry name" value="ZnF_C2H2"/>
    <property type="match status" value="2"/>
</dbReference>
<dbReference type="Gene3D" id="4.10.240.10">
    <property type="entry name" value="Zn(2)-C6 fungal-type DNA-binding domain"/>
    <property type="match status" value="1"/>
</dbReference>
<feature type="non-terminal residue" evidence="11">
    <location>
        <position position="1042"/>
    </location>
</feature>
<evidence type="ECO:0000259" key="9">
    <source>
        <dbReference type="PROSITE" id="PS50048"/>
    </source>
</evidence>
<dbReference type="Pfam" id="PF00096">
    <property type="entry name" value="zf-C2H2"/>
    <property type="match status" value="1"/>
</dbReference>
<dbReference type="PANTHER" id="PTHR47660">
    <property type="entry name" value="TRANSCRIPTION FACTOR WITH C2H2 AND ZN(2)-CYS(6) DNA BINDING DOMAIN (EUROFUNG)-RELATED-RELATED"/>
    <property type="match status" value="1"/>
</dbReference>
<dbReference type="RefSeq" id="XP_025472630.1">
    <property type="nucleotide sequence ID" value="XM_025608905.1"/>
</dbReference>
<keyword evidence="3" id="KW-0805">Transcription regulation</keyword>
<dbReference type="Proteomes" id="UP000246702">
    <property type="component" value="Unassembled WGS sequence"/>
</dbReference>
<dbReference type="PROSITE" id="PS50048">
    <property type="entry name" value="ZN2_CY6_FUNGAL_2"/>
    <property type="match status" value="1"/>
</dbReference>
<sequence length="1042" mass="117488">MSPEKSDAGQETVTRPEAEVPTNNDSSNHNRDIPHSSTATGQTKCSICQSTFRRPEHLKRHFRSHTKEKPFECAQCGRHFSRTDTLHRHELSHHNAGMEGGKDRTHRITVKTFRACYKCAIARVRCSGGSPCARCENRSLECQYPTERRSKAKARKEAQASFANDDTAYAQSPRPVQSTWADGSDLRASRNGERSMPPPLQYQVTQFQLQMPMPNASGTVSSDVSAKVDGFEFEKRPLDEVKGNGQASGLGESSNPFFLSDTDRVAKRTRGSFHQYVGMGSQGSYSQVATSIEELAEPAHRPKNLQPAKEDPNNISTIPTTENQQVQMELMQPLMNQSTSTINWLPQDLESSNDHSLPMNSSYLKATGAKLSDTSLNQAAWFPTISGSSPLVSENVSRTPSGNTSLGGNTESPSQLSQSIYSNHTRRAGDHHVDGAGTGSLNFRREREAWSELSTVSADASLQLQRRNGRPRFLFPTLPEARVHLANEDQTDRQYSLESSTYDMIYNAFVQICGTENILYPKFESNHFPDAKTLSGFIHLYFDNFQPVYPIFHFPTFDLNKCHWIVVLALSAIGCHFAGLQEQGECAPAFHEFLRRAINVEKEQCCEDRAPIWLLQAIALNCVGLLYSCDERARLSALNSFGDLIGFVTHEELLGHSDKWKPLTGEQTYEQKWESWIEDETRRRTGYFIWLLDCTIAYHFDKRPLLSLDDGQAKLPSHEIVWEAKSPEAWKEYRERVSGQEEVSLYDAVLVMYIEKKLVPDIGEFSQVLLVHALYHRMWEVGDYFRRPLSFWNPTSKKQSRHTAIPSGSVWLPGIPSYSKWRNSACDCLDILHWAASSTVTRAAGLEHPTILHLHSARIVLLAPFREIRSLATSLAMEEARWSGRQQTLEWHYILRWVKHDQYKARLAVVHAGAMLWHTREYSSHAFHESVAVFLATLILWAYGSCYALIPDMNTGHETGRDVAEKPLLIHLDRPCDDELAQLFVREGHGMKAILSGVGDVCAPHGPERTLRAGCMTLNRFSSWGISKRLIAILTKLAEMVS</sequence>
<feature type="compositionally biased region" description="Basic and acidic residues" evidence="8">
    <location>
        <begin position="1"/>
        <end position="18"/>
    </location>
</feature>
<organism evidence="11 12">
    <name type="scientific">Aspergillus sclerotioniger CBS 115572</name>
    <dbReference type="NCBI Taxonomy" id="1450535"/>
    <lineage>
        <taxon>Eukaryota</taxon>
        <taxon>Fungi</taxon>
        <taxon>Dikarya</taxon>
        <taxon>Ascomycota</taxon>
        <taxon>Pezizomycotina</taxon>
        <taxon>Eurotiomycetes</taxon>
        <taxon>Eurotiomycetidae</taxon>
        <taxon>Eurotiales</taxon>
        <taxon>Aspergillaceae</taxon>
        <taxon>Aspergillus</taxon>
        <taxon>Aspergillus subgen. Circumdati</taxon>
    </lineage>
</organism>
<keyword evidence="5" id="KW-0804">Transcription</keyword>
<evidence type="ECO:0000313" key="11">
    <source>
        <dbReference type="EMBL" id="PWY95869.1"/>
    </source>
</evidence>
<dbReference type="SUPFAM" id="SSF57701">
    <property type="entry name" value="Zn2/Cys6 DNA-binding domain"/>
    <property type="match status" value="1"/>
</dbReference>
<dbReference type="AlphaFoldDB" id="A0A317XBH8"/>
<dbReference type="FunFam" id="3.30.160.60:FF:001719">
    <property type="entry name" value="C2H2 type zinc finger domain protein"/>
    <property type="match status" value="1"/>
</dbReference>
<dbReference type="PROSITE" id="PS50157">
    <property type="entry name" value="ZINC_FINGER_C2H2_2"/>
    <property type="match status" value="2"/>
</dbReference>
<proteinExistence type="predicted"/>
<evidence type="ECO:0000256" key="6">
    <source>
        <dbReference type="ARBA" id="ARBA00023242"/>
    </source>
</evidence>
<dbReference type="GO" id="GO:0000981">
    <property type="term" value="F:DNA-binding transcription factor activity, RNA polymerase II-specific"/>
    <property type="evidence" value="ECO:0007669"/>
    <property type="project" value="InterPro"/>
</dbReference>
<dbReference type="Gene3D" id="3.30.160.60">
    <property type="entry name" value="Classic Zinc Finger"/>
    <property type="match status" value="2"/>
</dbReference>
<keyword evidence="12" id="KW-1185">Reference proteome</keyword>
<protein>
    <submittedName>
        <fullName evidence="11">C2H2 transcription factor</fullName>
    </submittedName>
</protein>
<keyword evidence="6" id="KW-0539">Nucleus</keyword>
<dbReference type="Pfam" id="PF00172">
    <property type="entry name" value="Zn_clus"/>
    <property type="match status" value="1"/>
</dbReference>
<feature type="domain" description="C2H2-type" evidence="10">
    <location>
        <begin position="43"/>
        <end position="70"/>
    </location>
</feature>
<feature type="compositionally biased region" description="Basic and acidic residues" evidence="8">
    <location>
        <begin position="184"/>
        <end position="193"/>
    </location>
</feature>
<feature type="region of interest" description="Disordered" evidence="8">
    <location>
        <begin position="1"/>
        <end position="44"/>
    </location>
</feature>
<dbReference type="PROSITE" id="PS00028">
    <property type="entry name" value="ZINC_FINGER_C2H2_1"/>
    <property type="match status" value="1"/>
</dbReference>
<feature type="compositionally biased region" description="Polar residues" evidence="8">
    <location>
        <begin position="35"/>
        <end position="44"/>
    </location>
</feature>
<dbReference type="OrthoDB" id="654211at2759"/>
<evidence type="ECO:0000259" key="10">
    <source>
        <dbReference type="PROSITE" id="PS50157"/>
    </source>
</evidence>
<dbReference type="SMART" id="SM00066">
    <property type="entry name" value="GAL4"/>
    <property type="match status" value="1"/>
</dbReference>
<feature type="domain" description="C2H2-type" evidence="10">
    <location>
        <begin position="71"/>
        <end position="93"/>
    </location>
</feature>
<evidence type="ECO:0000256" key="8">
    <source>
        <dbReference type="SAM" id="MobiDB-lite"/>
    </source>
</evidence>
<evidence type="ECO:0000256" key="4">
    <source>
        <dbReference type="ARBA" id="ARBA00023125"/>
    </source>
</evidence>
<dbReference type="PROSITE" id="PS00463">
    <property type="entry name" value="ZN2_CY6_FUNGAL_1"/>
    <property type="match status" value="1"/>
</dbReference>
<keyword evidence="2" id="KW-0862">Zinc</keyword>
<gene>
    <name evidence="11" type="ORF">BO94DRAFT_482798</name>
</gene>
<comment type="caution">
    <text evidence="11">The sequence shown here is derived from an EMBL/GenBank/DDBJ whole genome shotgun (WGS) entry which is preliminary data.</text>
</comment>
<evidence type="ECO:0000256" key="5">
    <source>
        <dbReference type="ARBA" id="ARBA00023163"/>
    </source>
</evidence>
<evidence type="ECO:0000256" key="7">
    <source>
        <dbReference type="PROSITE-ProRule" id="PRU00042"/>
    </source>
</evidence>
<feature type="region of interest" description="Disordered" evidence="8">
    <location>
        <begin position="388"/>
        <end position="416"/>
    </location>
</feature>
<dbReference type="Pfam" id="PF04082">
    <property type="entry name" value="Fungal_trans"/>
    <property type="match status" value="1"/>
</dbReference>
<dbReference type="InterPro" id="IPR001138">
    <property type="entry name" value="Zn2Cys6_DnaBD"/>
</dbReference>
<keyword evidence="4" id="KW-0238">DNA-binding</keyword>
<dbReference type="GO" id="GO:0003677">
    <property type="term" value="F:DNA binding"/>
    <property type="evidence" value="ECO:0007669"/>
    <property type="project" value="UniProtKB-KW"/>
</dbReference>
<accession>A0A317XBH8</accession>
<dbReference type="CDD" id="cd00067">
    <property type="entry name" value="GAL4"/>
    <property type="match status" value="1"/>
</dbReference>
<dbReference type="EMBL" id="MSFK01000002">
    <property type="protein sequence ID" value="PWY95869.1"/>
    <property type="molecule type" value="Genomic_DNA"/>
</dbReference>
<feature type="domain" description="Zn(2)-C6 fungal-type" evidence="9">
    <location>
        <begin position="115"/>
        <end position="144"/>
    </location>
</feature>
<keyword evidence="7" id="KW-0863">Zinc-finger</keyword>
<dbReference type="PANTHER" id="PTHR47660:SF7">
    <property type="entry name" value="TRANSCRIPTION FACTOR WITH C2H2 AND ZN(2)-CYS(6) DNA BINDING DOMAIN (EUROFUNG)"/>
    <property type="match status" value="1"/>
</dbReference>
<dbReference type="InterPro" id="IPR007219">
    <property type="entry name" value="XnlR_reg_dom"/>
</dbReference>
<dbReference type="CDD" id="cd12148">
    <property type="entry name" value="fungal_TF_MHR"/>
    <property type="match status" value="1"/>
</dbReference>
<dbReference type="InterPro" id="IPR036864">
    <property type="entry name" value="Zn2-C6_fun-type_DNA-bd_sf"/>
</dbReference>
<reference evidence="11 12" key="1">
    <citation type="submission" date="2016-12" db="EMBL/GenBank/DDBJ databases">
        <title>The genomes of Aspergillus section Nigri reveals drivers in fungal speciation.</title>
        <authorList>
            <consortium name="DOE Joint Genome Institute"/>
            <person name="Vesth T.C."/>
            <person name="Nybo J."/>
            <person name="Theobald S."/>
            <person name="Brandl J."/>
            <person name="Frisvad J.C."/>
            <person name="Nielsen K.F."/>
            <person name="Lyhne E.K."/>
            <person name="Kogle M.E."/>
            <person name="Kuo A."/>
            <person name="Riley R."/>
            <person name="Clum A."/>
            <person name="Nolan M."/>
            <person name="Lipzen A."/>
            <person name="Salamov A."/>
            <person name="Henrissat B."/>
            <person name="Wiebenga A."/>
            <person name="De Vries R.P."/>
            <person name="Grigoriev I.V."/>
            <person name="Mortensen U.H."/>
            <person name="Andersen M.R."/>
            <person name="Baker S.E."/>
        </authorList>
    </citation>
    <scope>NUCLEOTIDE SEQUENCE [LARGE SCALE GENOMIC DNA]</scope>
    <source>
        <strain evidence="11 12">CBS 115572</strain>
    </source>
</reference>
<dbReference type="GO" id="GO:0009893">
    <property type="term" value="P:positive regulation of metabolic process"/>
    <property type="evidence" value="ECO:0007669"/>
    <property type="project" value="UniProtKB-ARBA"/>
</dbReference>
<evidence type="ECO:0000256" key="1">
    <source>
        <dbReference type="ARBA" id="ARBA00022723"/>
    </source>
</evidence>
<dbReference type="STRING" id="1450535.A0A317XBH8"/>
<dbReference type="GO" id="GO:0006351">
    <property type="term" value="P:DNA-templated transcription"/>
    <property type="evidence" value="ECO:0007669"/>
    <property type="project" value="InterPro"/>
</dbReference>